<evidence type="ECO:0000259" key="2">
    <source>
        <dbReference type="Pfam" id="PF01656"/>
    </source>
</evidence>
<dbReference type="Pfam" id="PF01656">
    <property type="entry name" value="CbiA"/>
    <property type="match status" value="1"/>
</dbReference>
<evidence type="ECO:0000256" key="1">
    <source>
        <dbReference type="SAM" id="MobiDB-lite"/>
    </source>
</evidence>
<evidence type="ECO:0000313" key="4">
    <source>
        <dbReference type="Proteomes" id="UP000198638"/>
    </source>
</evidence>
<dbReference type="PANTHER" id="PTHR13696">
    <property type="entry name" value="P-LOOP CONTAINING NUCLEOSIDE TRIPHOSPHATE HYDROLASE"/>
    <property type="match status" value="1"/>
</dbReference>
<dbReference type="InterPro" id="IPR002586">
    <property type="entry name" value="CobQ/CobB/MinD/ParA_Nub-bd_dom"/>
</dbReference>
<sequence length="481" mass="51592">MKTLLIAAEKGGTGRSALLCQFAHYLRRVRGARIRVLDLAESACSTASLTRTDRAVLPGGRHVPAKPHAQTGRARAPRIQVLPGGAVHGLPSEAGESSARYYANMRHLLRVVAPFVDVCLIDCPPLPDPRAVCAEANADAMLSPIVLSSEALDSADDLINGPHGVRNVRARLNPALRFFGLLPNMVEDTPLQRVQARALQTQMGAWLIPDPRDPDGFLQMPRLDAIAQAQAAGVPVLDIAWRDAAARPAWRMMRHCLDAIALRLDCVAARGPGAGTGANLPSIPLQRRRSMCNASIRSWAPRLMRCLSLGLACFIGTSVITPGLTHADDWGCQVILCLSNPGDPEQYAPCVPPIEKLWRALRHGDPFPTCDFGAGGSQGTSASNTFARAAYCREDLLDRRGPEERERPCGARGAINTDINGQAYTRAWRDAGGEDWTITGFYGAGSTGASYDPTQSAPLFLERMQREEGGEDGEDDAGGGG</sequence>
<dbReference type="PANTHER" id="PTHR13696:SF99">
    <property type="entry name" value="COBYRINIC ACID AC-DIAMIDE SYNTHASE"/>
    <property type="match status" value="1"/>
</dbReference>
<dbReference type="Proteomes" id="UP000198638">
    <property type="component" value="Unassembled WGS sequence"/>
</dbReference>
<feature type="compositionally biased region" description="Polar residues" evidence="1">
    <location>
        <begin position="447"/>
        <end position="457"/>
    </location>
</feature>
<dbReference type="CDD" id="cd02042">
    <property type="entry name" value="ParAB_family"/>
    <property type="match status" value="1"/>
</dbReference>
<proteinExistence type="predicted"/>
<protein>
    <submittedName>
        <fullName evidence="3">Cellulose biosynthesis protein BcsQ</fullName>
    </submittedName>
</protein>
<keyword evidence="4" id="KW-1185">Reference proteome</keyword>
<accession>A0A1H4CIJ5</accession>
<feature type="compositionally biased region" description="Acidic residues" evidence="1">
    <location>
        <begin position="469"/>
        <end position="481"/>
    </location>
</feature>
<dbReference type="EMBL" id="FNRQ01000002">
    <property type="protein sequence ID" value="SEA60177.1"/>
    <property type="molecule type" value="Genomic_DNA"/>
</dbReference>
<organism evidence="3 4">
    <name type="scientific">Paraburkholderia sartisoli</name>
    <dbReference type="NCBI Taxonomy" id="83784"/>
    <lineage>
        <taxon>Bacteria</taxon>
        <taxon>Pseudomonadati</taxon>
        <taxon>Pseudomonadota</taxon>
        <taxon>Betaproteobacteria</taxon>
        <taxon>Burkholderiales</taxon>
        <taxon>Burkholderiaceae</taxon>
        <taxon>Paraburkholderia</taxon>
    </lineage>
</organism>
<dbReference type="RefSeq" id="WP_143130401.1">
    <property type="nucleotide sequence ID" value="NZ_FNRQ01000002.1"/>
</dbReference>
<dbReference type="STRING" id="83784.SAMN05192564_102326"/>
<name>A0A1H4CIJ5_9BURK</name>
<dbReference type="SUPFAM" id="SSF52540">
    <property type="entry name" value="P-loop containing nucleoside triphosphate hydrolases"/>
    <property type="match status" value="1"/>
</dbReference>
<feature type="region of interest" description="Disordered" evidence="1">
    <location>
        <begin position="445"/>
        <end position="481"/>
    </location>
</feature>
<gene>
    <name evidence="3" type="ORF">SAMN05192564_102326</name>
</gene>
<dbReference type="InterPro" id="IPR050678">
    <property type="entry name" value="DNA_Partitioning_ATPase"/>
</dbReference>
<dbReference type="InterPro" id="IPR027417">
    <property type="entry name" value="P-loop_NTPase"/>
</dbReference>
<dbReference type="AlphaFoldDB" id="A0A1H4CIJ5"/>
<evidence type="ECO:0000313" key="3">
    <source>
        <dbReference type="EMBL" id="SEA60177.1"/>
    </source>
</evidence>
<dbReference type="OrthoDB" id="9785810at2"/>
<reference evidence="4" key="1">
    <citation type="submission" date="2016-10" db="EMBL/GenBank/DDBJ databases">
        <authorList>
            <person name="Varghese N."/>
            <person name="Submissions S."/>
        </authorList>
    </citation>
    <scope>NUCLEOTIDE SEQUENCE [LARGE SCALE GENOMIC DNA]</scope>
    <source>
        <strain evidence="4">LMG 24000</strain>
    </source>
</reference>
<dbReference type="Gene3D" id="3.40.50.300">
    <property type="entry name" value="P-loop containing nucleotide triphosphate hydrolases"/>
    <property type="match status" value="1"/>
</dbReference>
<feature type="domain" description="CobQ/CobB/MinD/ParA nucleotide binding" evidence="2">
    <location>
        <begin position="5"/>
        <end position="235"/>
    </location>
</feature>